<dbReference type="Gene3D" id="3.30.450.20">
    <property type="entry name" value="PAS domain"/>
    <property type="match status" value="1"/>
</dbReference>
<dbReference type="InterPro" id="IPR003661">
    <property type="entry name" value="HisK_dim/P_dom"/>
</dbReference>
<dbReference type="PROSITE" id="PS50110">
    <property type="entry name" value="RESPONSE_REGULATORY"/>
    <property type="match status" value="1"/>
</dbReference>
<dbReference type="EC" id="2.7.13.3" evidence="3"/>
<accession>A0A6M8SUC0</accession>
<dbReference type="SUPFAM" id="SSF52172">
    <property type="entry name" value="CheY-like"/>
    <property type="match status" value="1"/>
</dbReference>
<evidence type="ECO:0000259" key="10">
    <source>
        <dbReference type="PROSITE" id="PS50109"/>
    </source>
</evidence>
<keyword evidence="6 12" id="KW-0418">Kinase</keyword>
<dbReference type="SUPFAM" id="SSF55785">
    <property type="entry name" value="PYP-like sensor domain (PAS domain)"/>
    <property type="match status" value="1"/>
</dbReference>
<dbReference type="RefSeq" id="WP_173534215.1">
    <property type="nucleotide sequence ID" value="NZ_CP054143.1"/>
</dbReference>
<dbReference type="Pfam" id="PF00512">
    <property type="entry name" value="HisKA"/>
    <property type="match status" value="1"/>
</dbReference>
<dbReference type="InterPro" id="IPR000014">
    <property type="entry name" value="PAS"/>
</dbReference>
<dbReference type="Gene3D" id="1.10.287.130">
    <property type="match status" value="1"/>
</dbReference>
<dbReference type="FunFam" id="3.30.565.10:FF:000006">
    <property type="entry name" value="Sensor histidine kinase WalK"/>
    <property type="match status" value="1"/>
</dbReference>
<dbReference type="EMBL" id="CP054143">
    <property type="protein sequence ID" value="QKJ67714.1"/>
    <property type="molecule type" value="Genomic_DNA"/>
</dbReference>
<evidence type="ECO:0000256" key="2">
    <source>
        <dbReference type="ARBA" id="ARBA00004429"/>
    </source>
</evidence>
<reference evidence="12 13" key="1">
    <citation type="submission" date="2020-05" db="EMBL/GenBank/DDBJ databases">
        <title>Complete genome sequence of Deefgea sp. D17.</title>
        <authorList>
            <person name="Bae J.-W."/>
            <person name="Han J.E."/>
        </authorList>
    </citation>
    <scope>NUCLEOTIDE SEQUENCE [LARGE SCALE GENOMIC DNA]</scope>
    <source>
        <strain evidence="12 13">D17</strain>
    </source>
</reference>
<dbReference type="InterPro" id="IPR035965">
    <property type="entry name" value="PAS-like_dom_sf"/>
</dbReference>
<dbReference type="Pfam" id="PF00072">
    <property type="entry name" value="Response_reg"/>
    <property type="match status" value="1"/>
</dbReference>
<dbReference type="Pfam" id="PF02518">
    <property type="entry name" value="HATPase_c"/>
    <property type="match status" value="1"/>
</dbReference>
<dbReference type="KEGG" id="dee:HQN60_13865"/>
<evidence type="ECO:0000256" key="3">
    <source>
        <dbReference type="ARBA" id="ARBA00012438"/>
    </source>
</evidence>
<sequence>MPFHDFAATALTVLVVDDIASTRRVLSSLVQKMGHRVILAEDGETALLAYEQAKPDMVLLDLLMPGIDGFEVTRRIKNLAGNKWVPVVVLSGLEGEQHLLAALEAGADDFLQKPAEPAILASKFKNLARVLVLQQQHAVLLSKSMAVSENSFDGILIVDSDEMIQGLNLAAERLLKTERDMMLGLQVKAFLPGLDFGKAKHGAHHGQLQQLEMQPLIGDAIAVELGLTLVEQGNEQFWLLILRDVSERQRVDRLKQQFIATLSHELRTPLTSIIGSLKMLQSSQFAAVDERAFPLLEIADRNASRLLHMVNELLDLNKAAAGALQLELGVYPLLTLLAEFVEENQGYAAKYDVDLQLYVEIDATCEIRTDKMRFGQIMSNLISNACKYSPARSEVKVIASTADSVWQIIVQDRGPGIAGSFLPHLFDPFTQADASDSRLYGGTGLGLAISRQLCSALGGTISYQAAQGGGSEFIVLLPLKGA</sequence>
<evidence type="ECO:0000256" key="9">
    <source>
        <dbReference type="PROSITE-ProRule" id="PRU00169"/>
    </source>
</evidence>
<evidence type="ECO:0000259" key="11">
    <source>
        <dbReference type="PROSITE" id="PS50110"/>
    </source>
</evidence>
<evidence type="ECO:0000256" key="5">
    <source>
        <dbReference type="ARBA" id="ARBA00022679"/>
    </source>
</evidence>
<feature type="domain" description="Response regulatory" evidence="11">
    <location>
        <begin position="12"/>
        <end position="128"/>
    </location>
</feature>
<dbReference type="InterPro" id="IPR005467">
    <property type="entry name" value="His_kinase_dom"/>
</dbReference>
<dbReference type="CDD" id="cd00082">
    <property type="entry name" value="HisKA"/>
    <property type="match status" value="1"/>
</dbReference>
<dbReference type="SUPFAM" id="SSF47384">
    <property type="entry name" value="Homodimeric domain of signal transducing histidine kinase"/>
    <property type="match status" value="1"/>
</dbReference>
<dbReference type="SMART" id="SM00448">
    <property type="entry name" value="REC"/>
    <property type="match status" value="1"/>
</dbReference>
<dbReference type="PROSITE" id="PS50109">
    <property type="entry name" value="HIS_KIN"/>
    <property type="match status" value="1"/>
</dbReference>
<dbReference type="PANTHER" id="PTHR43547">
    <property type="entry name" value="TWO-COMPONENT HISTIDINE KINASE"/>
    <property type="match status" value="1"/>
</dbReference>
<dbReference type="GO" id="GO:0000155">
    <property type="term" value="F:phosphorelay sensor kinase activity"/>
    <property type="evidence" value="ECO:0007669"/>
    <property type="project" value="InterPro"/>
</dbReference>
<dbReference type="InterPro" id="IPR004358">
    <property type="entry name" value="Sig_transdc_His_kin-like_C"/>
</dbReference>
<dbReference type="SUPFAM" id="SSF55874">
    <property type="entry name" value="ATPase domain of HSP90 chaperone/DNA topoisomerase II/histidine kinase"/>
    <property type="match status" value="1"/>
</dbReference>
<comment type="subcellular location">
    <subcellularLocation>
        <location evidence="2">Cell inner membrane</location>
        <topology evidence="2">Multi-pass membrane protein</topology>
    </subcellularLocation>
</comment>
<dbReference type="InterPro" id="IPR036097">
    <property type="entry name" value="HisK_dim/P_sf"/>
</dbReference>
<comment type="catalytic activity">
    <reaction evidence="1">
        <text>ATP + protein L-histidine = ADP + protein N-phospho-L-histidine.</text>
        <dbReference type="EC" id="2.7.13.3"/>
    </reaction>
</comment>
<proteinExistence type="predicted"/>
<dbReference type="InterPro" id="IPR003594">
    <property type="entry name" value="HATPase_dom"/>
</dbReference>
<keyword evidence="5" id="KW-0808">Transferase</keyword>
<dbReference type="PANTHER" id="PTHR43547:SF2">
    <property type="entry name" value="HYBRID SIGNAL TRANSDUCTION HISTIDINE KINASE C"/>
    <property type="match status" value="1"/>
</dbReference>
<dbReference type="FunFam" id="1.10.287.130:FF:000001">
    <property type="entry name" value="Two-component sensor histidine kinase"/>
    <property type="match status" value="1"/>
</dbReference>
<dbReference type="InterPro" id="IPR036890">
    <property type="entry name" value="HATPase_C_sf"/>
</dbReference>
<dbReference type="InterPro" id="IPR011006">
    <property type="entry name" value="CheY-like_superfamily"/>
</dbReference>
<dbReference type="GO" id="GO:0005886">
    <property type="term" value="C:plasma membrane"/>
    <property type="evidence" value="ECO:0007669"/>
    <property type="project" value="UniProtKB-SubCell"/>
</dbReference>
<dbReference type="CDD" id="cd00130">
    <property type="entry name" value="PAS"/>
    <property type="match status" value="1"/>
</dbReference>
<dbReference type="Gene3D" id="3.40.50.2300">
    <property type="match status" value="1"/>
</dbReference>
<evidence type="ECO:0000256" key="4">
    <source>
        <dbReference type="ARBA" id="ARBA00022553"/>
    </source>
</evidence>
<evidence type="ECO:0000313" key="13">
    <source>
        <dbReference type="Proteomes" id="UP000504844"/>
    </source>
</evidence>
<gene>
    <name evidence="12" type="ORF">HQN60_13865</name>
</gene>
<dbReference type="PRINTS" id="PR00344">
    <property type="entry name" value="BCTRLSENSOR"/>
</dbReference>
<dbReference type="SMART" id="SM00387">
    <property type="entry name" value="HATPase_c"/>
    <property type="match status" value="1"/>
</dbReference>
<evidence type="ECO:0000256" key="6">
    <source>
        <dbReference type="ARBA" id="ARBA00022777"/>
    </source>
</evidence>
<dbReference type="SMART" id="SM00388">
    <property type="entry name" value="HisKA"/>
    <property type="match status" value="1"/>
</dbReference>
<dbReference type="Proteomes" id="UP000504844">
    <property type="component" value="Chromosome"/>
</dbReference>
<evidence type="ECO:0000313" key="12">
    <source>
        <dbReference type="EMBL" id="QKJ67714.1"/>
    </source>
</evidence>
<protein>
    <recommendedName>
        <fullName evidence="3">histidine kinase</fullName>
        <ecNumber evidence="3">2.7.13.3</ecNumber>
    </recommendedName>
</protein>
<feature type="domain" description="Histidine kinase" evidence="10">
    <location>
        <begin position="261"/>
        <end position="481"/>
    </location>
</feature>
<keyword evidence="8" id="KW-0472">Membrane</keyword>
<evidence type="ECO:0000256" key="7">
    <source>
        <dbReference type="ARBA" id="ARBA00023012"/>
    </source>
</evidence>
<keyword evidence="7" id="KW-0902">Two-component regulatory system</keyword>
<keyword evidence="13" id="KW-1185">Reference proteome</keyword>
<evidence type="ECO:0000256" key="1">
    <source>
        <dbReference type="ARBA" id="ARBA00000085"/>
    </source>
</evidence>
<dbReference type="InterPro" id="IPR001789">
    <property type="entry name" value="Sig_transdc_resp-reg_receiver"/>
</dbReference>
<keyword evidence="4 9" id="KW-0597">Phosphoprotein</keyword>
<evidence type="ECO:0000256" key="8">
    <source>
        <dbReference type="ARBA" id="ARBA00023136"/>
    </source>
</evidence>
<dbReference type="NCBIfam" id="TIGR00229">
    <property type="entry name" value="sensory_box"/>
    <property type="match status" value="1"/>
</dbReference>
<dbReference type="AlphaFoldDB" id="A0A6M8SUC0"/>
<name>A0A6M8SUC0_9NEIS</name>
<feature type="modified residue" description="4-aspartylphosphate" evidence="9">
    <location>
        <position position="61"/>
    </location>
</feature>
<dbReference type="Gene3D" id="3.30.565.10">
    <property type="entry name" value="Histidine kinase-like ATPase, C-terminal domain"/>
    <property type="match status" value="1"/>
</dbReference>
<organism evidence="12 13">
    <name type="scientific">Deefgea piscis</name>
    <dbReference type="NCBI Taxonomy" id="2739061"/>
    <lineage>
        <taxon>Bacteria</taxon>
        <taxon>Pseudomonadati</taxon>
        <taxon>Pseudomonadota</taxon>
        <taxon>Betaproteobacteria</taxon>
        <taxon>Neisseriales</taxon>
        <taxon>Chitinibacteraceae</taxon>
        <taxon>Deefgea</taxon>
    </lineage>
</organism>